<dbReference type="RefSeq" id="YP_009118684.1">
    <property type="nucleotide sequence ID" value="NC_025425.1"/>
</dbReference>
<sequence>MNRSFDFMFAKYHREKKSMDLFMKCLRYEYAHLRKHKIDPQVSYENIKKYAKEVIDNDCTVTYNAFIDLWAWDVIYAEMDKEDFN</sequence>
<dbReference type="Proteomes" id="UP000203896">
    <property type="component" value="Segment"/>
</dbReference>
<keyword evidence="2" id="KW-1185">Reference proteome</keyword>
<evidence type="ECO:0000313" key="2">
    <source>
        <dbReference type="Proteomes" id="UP000203896"/>
    </source>
</evidence>
<reference evidence="1 2" key="1">
    <citation type="submission" date="2012-08" db="EMBL/GenBank/DDBJ databases">
        <title>Selection and characterization of a candidate therapeutic bacteriophage that lyses the German Escherichia coli O104:H4 outbreak strain.</title>
        <authorList>
            <person name="Merabishvilli M."/>
            <person name="De Vos D."/>
            <person name="Verbeken G."/>
            <person name="Kropinski A."/>
            <person name="Vandenheuvel D."/>
            <person name="Lavigne R."/>
            <person name="Wattiau P."/>
            <person name="Mast J."/>
            <person name="Ragimbeau C."/>
            <person name="Mossong J."/>
            <person name="Scheres J."/>
            <person name="Chanishvili N."/>
            <person name="Vaneechoutte M."/>
            <person name="Pirnay J.P."/>
        </authorList>
    </citation>
    <scope>NUCLEOTIDE SEQUENCE [LARGE SCALE GENOMIC DNA]</scope>
</reference>
<proteinExistence type="predicted"/>
<evidence type="ECO:0000313" key="1">
    <source>
        <dbReference type="EMBL" id="CEO90604.1"/>
    </source>
</evidence>
<dbReference type="GeneID" id="23301322"/>
<name>A0A0B7MIX6_9CAUD</name>
<dbReference type="EMBL" id="HE978309">
    <property type="protein sequence ID" value="CEO90604.1"/>
    <property type="molecule type" value="Genomic_DNA"/>
</dbReference>
<gene>
    <name evidence="1" type="ORF">BN201_0002</name>
</gene>
<dbReference type="KEGG" id="vg:23301322"/>
<organism evidence="1 2">
    <name type="scientific">Enterobacteria phage GEC-3S</name>
    <dbReference type="NCBI Taxonomy" id="1222338"/>
    <lineage>
        <taxon>Viruses</taxon>
        <taxon>Duplodnaviria</taxon>
        <taxon>Heunggongvirae</taxon>
        <taxon>Uroviricota</taxon>
        <taxon>Caudoviricetes</taxon>
        <taxon>Pantevenvirales</taxon>
        <taxon>Straboviridae</taxon>
        <taxon>Krischvirus</taxon>
        <taxon>Krischvirus gec3s</taxon>
    </lineage>
</organism>
<protein>
    <submittedName>
        <fullName evidence="1">Uncharacterized protein</fullName>
    </submittedName>
</protein>
<accession>A0A0B7MIX6</accession>